<proteinExistence type="predicted"/>
<name>A0A8S4RDV0_9NEOP</name>
<sequence length="66" mass="7534">MAGVTRREMHYCHYVLQTADNSGQASTVSPGAEEDKEYQKNYDKISAYETYCIELEVLTQHSEEQG</sequence>
<organism evidence="1 2">
    <name type="scientific">Pararge aegeria aegeria</name>
    <dbReference type="NCBI Taxonomy" id="348720"/>
    <lineage>
        <taxon>Eukaryota</taxon>
        <taxon>Metazoa</taxon>
        <taxon>Ecdysozoa</taxon>
        <taxon>Arthropoda</taxon>
        <taxon>Hexapoda</taxon>
        <taxon>Insecta</taxon>
        <taxon>Pterygota</taxon>
        <taxon>Neoptera</taxon>
        <taxon>Endopterygota</taxon>
        <taxon>Lepidoptera</taxon>
        <taxon>Glossata</taxon>
        <taxon>Ditrysia</taxon>
        <taxon>Papilionoidea</taxon>
        <taxon>Nymphalidae</taxon>
        <taxon>Satyrinae</taxon>
        <taxon>Satyrini</taxon>
        <taxon>Parargina</taxon>
        <taxon>Pararge</taxon>
    </lineage>
</organism>
<evidence type="ECO:0000313" key="2">
    <source>
        <dbReference type="Proteomes" id="UP000838756"/>
    </source>
</evidence>
<dbReference type="EMBL" id="CAKXAJ010025111">
    <property type="protein sequence ID" value="CAH2235059.1"/>
    <property type="molecule type" value="Genomic_DNA"/>
</dbReference>
<dbReference type="AlphaFoldDB" id="A0A8S4RDV0"/>
<accession>A0A8S4RDV0</accession>
<reference evidence="1" key="1">
    <citation type="submission" date="2022-03" db="EMBL/GenBank/DDBJ databases">
        <authorList>
            <person name="Lindestad O."/>
        </authorList>
    </citation>
    <scope>NUCLEOTIDE SEQUENCE</scope>
</reference>
<protein>
    <submittedName>
        <fullName evidence="1">Jg14542 protein</fullName>
    </submittedName>
</protein>
<gene>
    <name evidence="1" type="primary">jg14542</name>
    <name evidence="1" type="ORF">PAEG_LOCUS12745</name>
</gene>
<evidence type="ECO:0000313" key="1">
    <source>
        <dbReference type="EMBL" id="CAH2235059.1"/>
    </source>
</evidence>
<dbReference type="Proteomes" id="UP000838756">
    <property type="component" value="Unassembled WGS sequence"/>
</dbReference>
<comment type="caution">
    <text evidence="1">The sequence shown here is derived from an EMBL/GenBank/DDBJ whole genome shotgun (WGS) entry which is preliminary data.</text>
</comment>
<keyword evidence="2" id="KW-1185">Reference proteome</keyword>